<dbReference type="RefSeq" id="WP_003028717.1">
    <property type="nucleotide sequence ID" value="NZ_AP026940.1"/>
</dbReference>
<keyword evidence="1" id="KW-1133">Transmembrane helix</keyword>
<proteinExistence type="predicted"/>
<reference evidence="3 4" key="2">
    <citation type="journal article" date="2017" name="PLoS ONE">
        <title>Genomic and phenotypic characterisation of fluoroquinolone resistance mechanisms in Enterobacteriaceae in Durban, South Africa.</title>
        <authorList>
            <person name="Osei Sekyere J."/>
            <person name="Amoako D.G."/>
        </authorList>
    </citation>
    <scope>NUCLEOTIDE SEQUENCE [LARGE SCALE GENOMIC DNA]</scope>
    <source>
        <strain evidence="3 4">ST62:944112508</strain>
    </source>
</reference>
<feature type="transmembrane region" description="Helical" evidence="1">
    <location>
        <begin position="87"/>
        <end position="106"/>
    </location>
</feature>
<sequence>MGNMTLFIIGIAILSLGTYLMRLGGAKLGGRLAFSERSQALLSDAATVLLFSVALATTFYEGEHFAGMARVLGVGFAVFLAWRKLPLIVVIVAAAVVTALLRIAGIN</sequence>
<keyword evidence="1" id="KW-0812">Transmembrane</keyword>
<feature type="transmembrane region" description="Helical" evidence="1">
    <location>
        <begin position="65"/>
        <end position="82"/>
    </location>
</feature>
<evidence type="ECO:0000256" key="1">
    <source>
        <dbReference type="SAM" id="Phobius"/>
    </source>
</evidence>
<dbReference type="InterPro" id="IPR008407">
    <property type="entry name" value="Brnchd-chn_aa_trnsp_AzlD"/>
</dbReference>
<feature type="transmembrane region" description="Helical" evidence="1">
    <location>
        <begin position="40"/>
        <end position="59"/>
    </location>
</feature>
<comment type="caution">
    <text evidence="2">The sequence shown here is derived from an EMBL/GenBank/DDBJ whole genome shotgun (WGS) entry which is preliminary data.</text>
</comment>
<evidence type="ECO:0000313" key="2">
    <source>
        <dbReference type="EMBL" id="HAT3899291.1"/>
    </source>
</evidence>
<dbReference type="EMBL" id="LJEB01000015">
    <property type="protein sequence ID" value="KPR56991.1"/>
    <property type="molecule type" value="Genomic_DNA"/>
</dbReference>
<organism evidence="2">
    <name type="scientific">Citrobacter freundii</name>
    <dbReference type="NCBI Taxonomy" id="546"/>
    <lineage>
        <taxon>Bacteria</taxon>
        <taxon>Pseudomonadati</taxon>
        <taxon>Pseudomonadota</taxon>
        <taxon>Gammaproteobacteria</taxon>
        <taxon>Enterobacterales</taxon>
        <taxon>Enterobacteriaceae</taxon>
        <taxon>Citrobacter</taxon>
        <taxon>Citrobacter freundii complex</taxon>
    </lineage>
</organism>
<reference evidence="2" key="3">
    <citation type="journal article" date="2018" name="Genome Biol.">
        <title>SKESA: strategic k-mer extension for scrupulous assemblies.</title>
        <authorList>
            <person name="Souvorov A."/>
            <person name="Agarwala R."/>
            <person name="Lipman D.J."/>
        </authorList>
    </citation>
    <scope>NUCLEOTIDE SEQUENCE</scope>
    <source>
        <strain evidence="2">O50</strain>
    </source>
</reference>
<evidence type="ECO:0000313" key="3">
    <source>
        <dbReference type="EMBL" id="KPR56991.1"/>
    </source>
</evidence>
<accession>A0A0P8IFK1</accession>
<gene>
    <name evidence="3" type="ORF">AN672_03865</name>
    <name evidence="2" type="ORF">I9Y29_003755</name>
</gene>
<reference evidence="4" key="1">
    <citation type="submission" date="2015-09" db="EMBL/GenBank/DDBJ databases">
        <title>Prevalence of NDMs in South Africa.</title>
        <authorList>
            <person name="Osei Sekyere J."/>
            <person name="Govinden U."/>
            <person name="Essack S."/>
            <person name="Haldorsen B."/>
            <person name="Samuelsen O."/>
            <person name="Aasnaes B."/>
            <person name="Sundsfjord A."/>
        </authorList>
    </citation>
    <scope>NUCLEOTIDE SEQUENCE [LARGE SCALE GENOMIC DNA]</scope>
    <source>
        <strain evidence="4">ST62:944112508</strain>
    </source>
</reference>
<feature type="transmembrane region" description="Helical" evidence="1">
    <location>
        <begin position="6"/>
        <end position="28"/>
    </location>
</feature>
<reference evidence="2" key="4">
    <citation type="submission" date="2020-09" db="EMBL/GenBank/DDBJ databases">
        <authorList>
            <consortium name="NCBI Pathogen Detection Project"/>
        </authorList>
    </citation>
    <scope>NUCLEOTIDE SEQUENCE</scope>
    <source>
        <strain evidence="2">O50</strain>
    </source>
</reference>
<protein>
    <submittedName>
        <fullName evidence="2">AzlD domain-containing protein</fullName>
    </submittedName>
    <submittedName>
        <fullName evidence="3">Branched-chain amino acid transport</fullName>
    </submittedName>
</protein>
<dbReference type="Proteomes" id="UP000855471">
    <property type="component" value="Unassembled WGS sequence"/>
</dbReference>
<evidence type="ECO:0000313" key="4">
    <source>
        <dbReference type="Proteomes" id="UP000050520"/>
    </source>
</evidence>
<dbReference type="Pfam" id="PF05437">
    <property type="entry name" value="AzlD"/>
    <property type="match status" value="1"/>
</dbReference>
<dbReference type="Proteomes" id="UP000050520">
    <property type="component" value="Unassembled WGS sequence"/>
</dbReference>
<dbReference type="AlphaFoldDB" id="A0A0P8IFK1"/>
<dbReference type="EMBL" id="DACSXJ010000027">
    <property type="protein sequence ID" value="HAT3899291.1"/>
    <property type="molecule type" value="Genomic_DNA"/>
</dbReference>
<name>A0A0P8IFK1_CITFR</name>
<keyword evidence="1" id="KW-0472">Membrane</keyword>